<evidence type="ECO:0000256" key="5">
    <source>
        <dbReference type="ARBA" id="ARBA00022692"/>
    </source>
</evidence>
<keyword evidence="5 8" id="KW-0812">Transmembrane</keyword>
<evidence type="ECO:0000256" key="3">
    <source>
        <dbReference type="ARBA" id="ARBA00022448"/>
    </source>
</evidence>
<dbReference type="AlphaFoldDB" id="A0A482TCC2"/>
<dbReference type="RefSeq" id="WP_006054342.1">
    <property type="nucleotide sequence ID" value="NZ_RZHH01000002.1"/>
</dbReference>
<dbReference type="InterPro" id="IPR045863">
    <property type="entry name" value="CorA_TM1_TM2"/>
</dbReference>
<dbReference type="GO" id="GO:0000287">
    <property type="term" value="F:magnesium ion binding"/>
    <property type="evidence" value="ECO:0007669"/>
    <property type="project" value="TreeGrafter"/>
</dbReference>
<keyword evidence="3 8" id="KW-0813">Transport</keyword>
<evidence type="ECO:0000313" key="10">
    <source>
        <dbReference type="Proteomes" id="UP000294028"/>
    </source>
</evidence>
<dbReference type="Gene3D" id="1.20.58.340">
    <property type="entry name" value="Magnesium transport protein CorA, transmembrane region"/>
    <property type="match status" value="2"/>
</dbReference>
<reference evidence="9 10" key="1">
    <citation type="submission" date="2018-12" db="EMBL/GenBank/DDBJ databases">
        <title>Genome analysis provides insights into bioremediation potentialities of Halogeometricum borinquense strain N11.</title>
        <authorList>
            <person name="Najjari A."/>
            <person name="Youssef N."/>
            <person name="Fhoula I."/>
            <person name="Ben Dhia O."/>
            <person name="Mahjoubi M."/>
            <person name="Ouzari H.I."/>
            <person name="Cherif A."/>
        </authorList>
    </citation>
    <scope>NUCLEOTIDE SEQUENCE [LARGE SCALE GENOMIC DNA]</scope>
    <source>
        <strain evidence="9 10">N11</strain>
    </source>
</reference>
<dbReference type="Pfam" id="PF01544">
    <property type="entry name" value="CorA"/>
    <property type="match status" value="1"/>
</dbReference>
<comment type="caution">
    <text evidence="9">The sequence shown here is derived from an EMBL/GenBank/DDBJ whole genome shotgun (WGS) entry which is preliminary data.</text>
</comment>
<evidence type="ECO:0000256" key="4">
    <source>
        <dbReference type="ARBA" id="ARBA00022475"/>
    </source>
</evidence>
<gene>
    <name evidence="8 9" type="primary">corA</name>
    <name evidence="9" type="ORF">ELS19_08045</name>
</gene>
<comment type="subcellular location">
    <subcellularLocation>
        <location evidence="1">Cell membrane</location>
        <topology evidence="1">Multi-pass membrane protein</topology>
    </subcellularLocation>
    <subcellularLocation>
        <location evidence="8">Membrane</location>
        <topology evidence="8">Multi-pass membrane protein</topology>
    </subcellularLocation>
</comment>
<comment type="similarity">
    <text evidence="2 8">Belongs to the CorA metal ion transporter (MIT) (TC 1.A.35) family.</text>
</comment>
<dbReference type="SUPFAM" id="SSF143865">
    <property type="entry name" value="CorA soluble domain-like"/>
    <property type="match status" value="1"/>
</dbReference>
<protein>
    <recommendedName>
        <fullName evidence="8">Magnesium transport protein CorA</fullName>
    </recommendedName>
</protein>
<dbReference type="PANTHER" id="PTHR46494:SF1">
    <property type="entry name" value="CORA FAMILY METAL ION TRANSPORTER (EUROFUNG)"/>
    <property type="match status" value="1"/>
</dbReference>
<dbReference type="Proteomes" id="UP000294028">
    <property type="component" value="Unassembled WGS sequence"/>
</dbReference>
<dbReference type="SUPFAM" id="SSF144083">
    <property type="entry name" value="Magnesium transport protein CorA, transmembrane region"/>
    <property type="match status" value="1"/>
</dbReference>
<dbReference type="NCBIfam" id="TIGR00383">
    <property type="entry name" value="corA"/>
    <property type="match status" value="1"/>
</dbReference>
<keyword evidence="6 8" id="KW-1133">Transmembrane helix</keyword>
<dbReference type="InterPro" id="IPR045861">
    <property type="entry name" value="CorA_cytoplasmic_dom"/>
</dbReference>
<sequence>MISAQVYDAGGVETVSVESASDLEAARDAHGTTWVRVSAATPEEIDTISRVFSIHTLELEDIRSDVRPKTEEFHDHTFVLVKSASLRRGETTFDEEVQTRPVGMFIGQDWVVTLTVEETAVTAVERVWQSVENREGRILVNGPDFVAYRILDRVVDDYFDLLDEIEDTIEVIEDGVLEGPDPDILDGLNTVRRDLLSFRKVVWPTREAVSVLARGDAAHVRESTEKYYRDVYDHLIEIVDLTETYRELARGSRDIYLNALSQSTNEVMRRLTVVATIFIPLTFVVGIYGMNFSDGAWNMPELSWSYAYPAVMLGMALVTLILLYHFDREGWL</sequence>
<dbReference type="FunFam" id="1.20.58.340:FF:000012">
    <property type="entry name" value="Magnesium transport protein CorA"/>
    <property type="match status" value="1"/>
</dbReference>
<keyword evidence="4 8" id="KW-1003">Cell membrane</keyword>
<dbReference type="CDD" id="cd12828">
    <property type="entry name" value="TmCorA-like_1"/>
    <property type="match status" value="1"/>
</dbReference>
<dbReference type="GeneID" id="9993358"/>
<evidence type="ECO:0000256" key="2">
    <source>
        <dbReference type="ARBA" id="ARBA00009765"/>
    </source>
</evidence>
<dbReference type="GO" id="GO:0005886">
    <property type="term" value="C:plasma membrane"/>
    <property type="evidence" value="ECO:0007669"/>
    <property type="project" value="UniProtKB-SubCell"/>
</dbReference>
<proteinExistence type="inferred from homology"/>
<evidence type="ECO:0000256" key="6">
    <source>
        <dbReference type="ARBA" id="ARBA00022989"/>
    </source>
</evidence>
<keyword evidence="8" id="KW-0460">Magnesium</keyword>
<dbReference type="EMBL" id="RZHH01000002">
    <property type="protein sequence ID" value="RYJ13926.1"/>
    <property type="molecule type" value="Genomic_DNA"/>
</dbReference>
<keyword evidence="8" id="KW-0406">Ion transport</keyword>
<feature type="transmembrane region" description="Helical" evidence="8">
    <location>
        <begin position="271"/>
        <end position="290"/>
    </location>
</feature>
<organism evidence="9 10">
    <name type="scientific">Halogeometricum borinquense</name>
    <dbReference type="NCBI Taxonomy" id="60847"/>
    <lineage>
        <taxon>Archaea</taxon>
        <taxon>Methanobacteriati</taxon>
        <taxon>Methanobacteriota</taxon>
        <taxon>Stenosarchaea group</taxon>
        <taxon>Halobacteria</taxon>
        <taxon>Halobacteriales</taxon>
        <taxon>Haloferacaceae</taxon>
        <taxon>Halogeometricum</taxon>
    </lineage>
</organism>
<feature type="transmembrane region" description="Helical" evidence="8">
    <location>
        <begin position="306"/>
        <end position="326"/>
    </location>
</feature>
<evidence type="ECO:0000313" key="9">
    <source>
        <dbReference type="EMBL" id="RYJ13926.1"/>
    </source>
</evidence>
<evidence type="ECO:0000256" key="8">
    <source>
        <dbReference type="RuleBase" id="RU362010"/>
    </source>
</evidence>
<dbReference type="GO" id="GO:0015087">
    <property type="term" value="F:cobalt ion transmembrane transporter activity"/>
    <property type="evidence" value="ECO:0007669"/>
    <property type="project" value="UniProtKB-UniRule"/>
</dbReference>
<dbReference type="InterPro" id="IPR002523">
    <property type="entry name" value="MgTranspt_CorA/ZnTranspt_ZntB"/>
</dbReference>
<dbReference type="Gene3D" id="3.30.460.20">
    <property type="entry name" value="CorA soluble domain-like"/>
    <property type="match status" value="1"/>
</dbReference>
<evidence type="ECO:0000256" key="7">
    <source>
        <dbReference type="ARBA" id="ARBA00023136"/>
    </source>
</evidence>
<dbReference type="GO" id="GO:0050897">
    <property type="term" value="F:cobalt ion binding"/>
    <property type="evidence" value="ECO:0007669"/>
    <property type="project" value="TreeGrafter"/>
</dbReference>
<dbReference type="GO" id="GO:0015095">
    <property type="term" value="F:magnesium ion transmembrane transporter activity"/>
    <property type="evidence" value="ECO:0007669"/>
    <property type="project" value="UniProtKB-UniRule"/>
</dbReference>
<comment type="function">
    <text evidence="8">Mediates influx of magnesium ions.</text>
</comment>
<accession>A0A482TCC2</accession>
<dbReference type="InterPro" id="IPR004488">
    <property type="entry name" value="Mg/Co-transport_prot_CorA"/>
</dbReference>
<dbReference type="PANTHER" id="PTHR46494">
    <property type="entry name" value="CORA FAMILY METAL ION TRANSPORTER (EUROFUNG)"/>
    <property type="match status" value="1"/>
</dbReference>
<name>A0A482TCC2_9EURY</name>
<keyword evidence="7 8" id="KW-0472">Membrane</keyword>
<evidence type="ECO:0000256" key="1">
    <source>
        <dbReference type="ARBA" id="ARBA00004651"/>
    </source>
</evidence>